<proteinExistence type="predicted"/>
<dbReference type="EMBL" id="BAABJQ010000025">
    <property type="protein sequence ID" value="GAA5196166.1"/>
    <property type="molecule type" value="Genomic_DNA"/>
</dbReference>
<organism evidence="1 2">
    <name type="scientific">Rugosimonospora acidiphila</name>
    <dbReference type="NCBI Taxonomy" id="556531"/>
    <lineage>
        <taxon>Bacteria</taxon>
        <taxon>Bacillati</taxon>
        <taxon>Actinomycetota</taxon>
        <taxon>Actinomycetes</taxon>
        <taxon>Micromonosporales</taxon>
        <taxon>Micromonosporaceae</taxon>
        <taxon>Rugosimonospora</taxon>
    </lineage>
</organism>
<evidence type="ECO:0000313" key="2">
    <source>
        <dbReference type="Proteomes" id="UP001501570"/>
    </source>
</evidence>
<accession>A0ABP9SJH8</accession>
<keyword evidence="2" id="KW-1185">Reference proteome</keyword>
<dbReference type="RefSeq" id="WP_345636021.1">
    <property type="nucleotide sequence ID" value="NZ_BAABJQ010000025.1"/>
</dbReference>
<protein>
    <submittedName>
        <fullName evidence="1">Uncharacterized protein</fullName>
    </submittedName>
</protein>
<gene>
    <name evidence="1" type="ORF">GCM10023322_64480</name>
</gene>
<name>A0ABP9SJH8_9ACTN</name>
<dbReference type="Proteomes" id="UP001501570">
    <property type="component" value="Unassembled WGS sequence"/>
</dbReference>
<evidence type="ECO:0000313" key="1">
    <source>
        <dbReference type="EMBL" id="GAA5196166.1"/>
    </source>
</evidence>
<dbReference type="SUPFAM" id="SSF51182">
    <property type="entry name" value="RmlC-like cupins"/>
    <property type="match status" value="2"/>
</dbReference>
<reference evidence="2" key="1">
    <citation type="journal article" date="2019" name="Int. J. Syst. Evol. Microbiol.">
        <title>The Global Catalogue of Microorganisms (GCM) 10K type strain sequencing project: providing services to taxonomists for standard genome sequencing and annotation.</title>
        <authorList>
            <consortium name="The Broad Institute Genomics Platform"/>
            <consortium name="The Broad Institute Genome Sequencing Center for Infectious Disease"/>
            <person name="Wu L."/>
            <person name="Ma J."/>
        </authorList>
    </citation>
    <scope>NUCLEOTIDE SEQUENCE [LARGE SCALE GENOMIC DNA]</scope>
    <source>
        <strain evidence="2">JCM 18304</strain>
    </source>
</reference>
<comment type="caution">
    <text evidence="1">The sequence shown here is derived from an EMBL/GenBank/DDBJ whole genome shotgun (WGS) entry which is preliminary data.</text>
</comment>
<sequence length="283" mass="31813">MKINHADLADSFYEVAGNIRSGERTVKALLTGRENAADNYKLAYSYGEKGSEWATPRHRHAFEQVRHPLEGDYSIGKNKVLRAGWVGYFPESAYYGPQVMSPNLKMVVLQYGGPSGRGFYSIPQRKAAMDVLKTKGTFSNGIFSWVDEQGTHHNQDAGEAVWEQMFNEKMVYPPSRYEDLIMINPANFDWIKDENVPGVSHKRLGTFSERDVRIGFIKVDAGASLRFGAERAAEVLFLKEGSVQHDGQAHPRLSAFSSEAAETPETLEALEPTEFFYVKMPTF</sequence>
<dbReference type="InterPro" id="IPR011051">
    <property type="entry name" value="RmlC_Cupin_sf"/>
</dbReference>